<dbReference type="SFLD" id="SFLDS00003">
    <property type="entry name" value="Haloacid_Dehalogenase"/>
    <property type="match status" value="1"/>
</dbReference>
<evidence type="ECO:0000256" key="3">
    <source>
        <dbReference type="ARBA" id="ARBA00022741"/>
    </source>
</evidence>
<keyword evidence="5" id="KW-1278">Translocase</keyword>
<dbReference type="Gene3D" id="3.40.1110.10">
    <property type="entry name" value="Calcium-transporting ATPase, cytoplasmic domain N"/>
    <property type="match status" value="1"/>
</dbReference>
<evidence type="ECO:0000313" key="12">
    <source>
        <dbReference type="EMBL" id="SNS73986.1"/>
    </source>
</evidence>
<dbReference type="InterPro" id="IPR006068">
    <property type="entry name" value="ATPase_P-typ_cation-transptr_C"/>
</dbReference>
<accession>A0A239GXQ0</accession>
<protein>
    <submittedName>
        <fullName evidence="12">Ca2+-transporting ATPase</fullName>
    </submittedName>
</protein>
<feature type="transmembrane region" description="Helical" evidence="10">
    <location>
        <begin position="275"/>
        <end position="302"/>
    </location>
</feature>
<evidence type="ECO:0000256" key="6">
    <source>
        <dbReference type="ARBA" id="ARBA00022989"/>
    </source>
</evidence>
<proteinExistence type="predicted"/>
<dbReference type="InterPro" id="IPR023298">
    <property type="entry name" value="ATPase_P-typ_TM_dom_sf"/>
</dbReference>
<evidence type="ECO:0000313" key="13">
    <source>
        <dbReference type="Proteomes" id="UP000198415"/>
    </source>
</evidence>
<keyword evidence="4" id="KW-0067">ATP-binding</keyword>
<dbReference type="EMBL" id="FZNR01000022">
    <property type="protein sequence ID" value="SNS73986.1"/>
    <property type="molecule type" value="Genomic_DNA"/>
</dbReference>
<dbReference type="OrthoDB" id="9814270at2"/>
<feature type="transmembrane region" description="Helical" evidence="10">
    <location>
        <begin position="818"/>
        <end position="836"/>
    </location>
</feature>
<feature type="domain" description="Cation-transporting P-type ATPase N-terminal" evidence="11">
    <location>
        <begin position="18"/>
        <end position="88"/>
    </location>
</feature>
<dbReference type="GO" id="GO:0005886">
    <property type="term" value="C:plasma membrane"/>
    <property type="evidence" value="ECO:0007669"/>
    <property type="project" value="UniProtKB-SubCell"/>
</dbReference>
<dbReference type="SMART" id="SM00831">
    <property type="entry name" value="Cation_ATPase_N"/>
    <property type="match status" value="1"/>
</dbReference>
<organism evidence="12 13">
    <name type="scientific">Actinoplanes regularis</name>
    <dbReference type="NCBI Taxonomy" id="52697"/>
    <lineage>
        <taxon>Bacteria</taxon>
        <taxon>Bacillati</taxon>
        <taxon>Actinomycetota</taxon>
        <taxon>Actinomycetes</taxon>
        <taxon>Micromonosporales</taxon>
        <taxon>Micromonosporaceae</taxon>
        <taxon>Actinoplanes</taxon>
    </lineage>
</organism>
<dbReference type="InterPro" id="IPR018303">
    <property type="entry name" value="ATPase_P-typ_P_site"/>
</dbReference>
<evidence type="ECO:0000256" key="4">
    <source>
        <dbReference type="ARBA" id="ARBA00022840"/>
    </source>
</evidence>
<dbReference type="SFLD" id="SFLDG00002">
    <property type="entry name" value="C1.7:_P-type_atpase_like"/>
    <property type="match status" value="1"/>
</dbReference>
<dbReference type="PRINTS" id="PR00120">
    <property type="entry name" value="HATPASE"/>
</dbReference>
<evidence type="ECO:0000256" key="2">
    <source>
        <dbReference type="ARBA" id="ARBA00022692"/>
    </source>
</evidence>
<feature type="transmembrane region" description="Helical" evidence="10">
    <location>
        <begin position="93"/>
        <end position="111"/>
    </location>
</feature>
<evidence type="ECO:0000259" key="11">
    <source>
        <dbReference type="SMART" id="SM00831"/>
    </source>
</evidence>
<dbReference type="Proteomes" id="UP000198415">
    <property type="component" value="Unassembled WGS sequence"/>
</dbReference>
<dbReference type="InterPro" id="IPR008250">
    <property type="entry name" value="ATPase_P-typ_transduc_dom_A_sf"/>
</dbReference>
<name>A0A239GXQ0_9ACTN</name>
<dbReference type="Gene3D" id="1.20.1110.10">
    <property type="entry name" value="Calcium-transporting ATPase, transmembrane domain"/>
    <property type="match status" value="1"/>
</dbReference>
<dbReference type="InterPro" id="IPR001757">
    <property type="entry name" value="P_typ_ATPase"/>
</dbReference>
<dbReference type="Pfam" id="PF00689">
    <property type="entry name" value="Cation_ATPase_C"/>
    <property type="match status" value="1"/>
</dbReference>
<keyword evidence="2 10" id="KW-0812">Transmembrane</keyword>
<reference evidence="12 13" key="1">
    <citation type="submission" date="2017-06" db="EMBL/GenBank/DDBJ databases">
        <authorList>
            <person name="Kim H.J."/>
            <person name="Triplett B.A."/>
        </authorList>
    </citation>
    <scope>NUCLEOTIDE SEQUENCE [LARGE SCALE GENOMIC DNA]</scope>
    <source>
        <strain evidence="12 13">DSM 43151</strain>
    </source>
</reference>
<dbReference type="InterPro" id="IPR044492">
    <property type="entry name" value="P_typ_ATPase_HD_dom"/>
</dbReference>
<feature type="transmembrane region" description="Helical" evidence="10">
    <location>
        <begin position="686"/>
        <end position="711"/>
    </location>
</feature>
<dbReference type="NCBIfam" id="TIGR01494">
    <property type="entry name" value="ATPase_P-type"/>
    <property type="match status" value="2"/>
</dbReference>
<dbReference type="PROSITE" id="PS00154">
    <property type="entry name" value="ATPASE_E1_E2"/>
    <property type="match status" value="1"/>
</dbReference>
<dbReference type="RefSeq" id="WP_089297902.1">
    <property type="nucleotide sequence ID" value="NZ_BOMU01000100.1"/>
</dbReference>
<dbReference type="GO" id="GO:0016887">
    <property type="term" value="F:ATP hydrolysis activity"/>
    <property type="evidence" value="ECO:0007669"/>
    <property type="project" value="InterPro"/>
</dbReference>
<evidence type="ECO:0000256" key="10">
    <source>
        <dbReference type="SAM" id="Phobius"/>
    </source>
</evidence>
<gene>
    <name evidence="12" type="ORF">SAMN06264365_122121</name>
</gene>
<comment type="catalytic activity">
    <reaction evidence="8">
        <text>ATP + H2O = ADP + phosphate + H(+)</text>
        <dbReference type="Rhea" id="RHEA:13065"/>
        <dbReference type="ChEBI" id="CHEBI:15377"/>
        <dbReference type="ChEBI" id="CHEBI:15378"/>
        <dbReference type="ChEBI" id="CHEBI:30616"/>
        <dbReference type="ChEBI" id="CHEBI:43474"/>
        <dbReference type="ChEBI" id="CHEBI:456216"/>
    </reaction>
</comment>
<dbReference type="InterPro" id="IPR004014">
    <property type="entry name" value="ATPase_P-typ_cation-transptr_N"/>
</dbReference>
<dbReference type="Gene3D" id="3.40.50.1000">
    <property type="entry name" value="HAD superfamily/HAD-like"/>
    <property type="match status" value="1"/>
</dbReference>
<evidence type="ECO:0000256" key="9">
    <source>
        <dbReference type="SAM" id="MobiDB-lite"/>
    </source>
</evidence>
<evidence type="ECO:0000256" key="7">
    <source>
        <dbReference type="ARBA" id="ARBA00023136"/>
    </source>
</evidence>
<dbReference type="Pfam" id="PF00122">
    <property type="entry name" value="E1-E2_ATPase"/>
    <property type="match status" value="1"/>
</dbReference>
<dbReference type="SUPFAM" id="SSF56784">
    <property type="entry name" value="HAD-like"/>
    <property type="match status" value="1"/>
</dbReference>
<keyword evidence="13" id="KW-1185">Reference proteome</keyword>
<feature type="transmembrane region" description="Helical" evidence="10">
    <location>
        <begin position="848"/>
        <end position="867"/>
    </location>
</feature>
<dbReference type="InterPro" id="IPR023214">
    <property type="entry name" value="HAD_sf"/>
</dbReference>
<dbReference type="SUPFAM" id="SSF81665">
    <property type="entry name" value="Calcium ATPase, transmembrane domain M"/>
    <property type="match status" value="1"/>
</dbReference>
<keyword evidence="6 10" id="KW-1133">Transmembrane helix</keyword>
<dbReference type="InterPro" id="IPR036412">
    <property type="entry name" value="HAD-like_sf"/>
</dbReference>
<dbReference type="PRINTS" id="PR00119">
    <property type="entry name" value="CATATPASE"/>
</dbReference>
<dbReference type="InterPro" id="IPR059000">
    <property type="entry name" value="ATPase_P-type_domA"/>
</dbReference>
<dbReference type="InterPro" id="IPR023299">
    <property type="entry name" value="ATPase_P-typ_cyto_dom_N"/>
</dbReference>
<keyword evidence="3" id="KW-0547">Nucleotide-binding</keyword>
<dbReference type="Pfam" id="PF13246">
    <property type="entry name" value="Cation_ATPase"/>
    <property type="match status" value="1"/>
</dbReference>
<dbReference type="Gene3D" id="2.70.150.10">
    <property type="entry name" value="Calcium-transporting ATPase, cytoplasmic transduction domain A"/>
    <property type="match status" value="1"/>
</dbReference>
<dbReference type="SUPFAM" id="SSF81660">
    <property type="entry name" value="Metal cation-transporting ATPase, ATP-binding domain N"/>
    <property type="match status" value="1"/>
</dbReference>
<dbReference type="GO" id="GO:0005524">
    <property type="term" value="F:ATP binding"/>
    <property type="evidence" value="ECO:0007669"/>
    <property type="project" value="UniProtKB-KW"/>
</dbReference>
<dbReference type="PANTHER" id="PTHR42861">
    <property type="entry name" value="CALCIUM-TRANSPORTING ATPASE"/>
    <property type="match status" value="1"/>
</dbReference>
<feature type="transmembrane region" description="Helical" evidence="10">
    <location>
        <begin position="71"/>
        <end position="87"/>
    </location>
</feature>
<dbReference type="SFLD" id="SFLDF00027">
    <property type="entry name" value="p-type_atpase"/>
    <property type="match status" value="1"/>
</dbReference>
<sequence>MTVRNLPAAPDASGITRPPARVGATHLATPDAGGLSSGDAAQRLARDGGNVLPSPRPTPLWRRIVTQLRDPLVLVLLAAAVFTLATADFTDASVILLVIVVNTTVGVLQEIKAERAITALSALTAPAARVIRDGRQGEVPAADLVVDDLLVLAEGDVVPADARLVESVALLVDEAALTGESAPVDKAATTDPAASTSNVVSAGTVVVRGRGHAVITATGTASALGRIAAMLVTAPALTPLQRRLAGVGRQLAVGALLLCIVVLALGLFRGQPLQLMIITAISLVVAAVPESLPAVVTLSLALGARRMTARNAVVRRLPAVETLGSVTILATDKTGTLTEGTMVVRQLWTAHGDASVSGSGFGPDGRISRDGNVVSPDQAPDLVELMRAAVLCGDASLRPPGADGDDWLAVGDPTEAALLTAGGKLGIDVDALHQATPREAEAPFDSERKRMSTAHRLPDGRVQIICKGAPESILDPAILNDHPDTLRRTADRADAFAAGGFRVLAVAQAQRDTVPADAAGYEHDLRLLGLVAILDPPRASAATTIAACHDAGIIPVLITGDHPATASAIAADLGVIAPGGEAVDCRTTDPAPAAARGVRVFARATPQQKVVIIDALRGAGEVVAMTGDGVNDGPALHRADIGVAMGRRGTEVARQAADLVLADDELGTVVAAAEEGRRVYANIRRFLLYALSGGAAEITVMLAGPFVGLALPLLPAQILWINLVTHGVPGLAMGSEPADPTAMHRPPRPPAETVLGAGLWQRILRVGAVIAAVTIGVGMWAHATDRPWQTLLFLALGLTQLAVALGSRARPGSRANPMLFAAVGAALLLQLAAIYTPLLRELLGTEPVAVTDLLIVAAVAALGYAAIRLDRRIHQSPRPYPNKPGHAVEEVPAR</sequence>
<comment type="subcellular location">
    <subcellularLocation>
        <location evidence="1">Cell membrane</location>
        <topology evidence="1">Multi-pass membrane protein</topology>
    </subcellularLocation>
</comment>
<evidence type="ECO:0000256" key="8">
    <source>
        <dbReference type="ARBA" id="ARBA00049360"/>
    </source>
</evidence>
<feature type="transmembrane region" description="Helical" evidence="10">
    <location>
        <begin position="788"/>
        <end position="806"/>
    </location>
</feature>
<evidence type="ECO:0000256" key="1">
    <source>
        <dbReference type="ARBA" id="ARBA00004651"/>
    </source>
</evidence>
<feature type="region of interest" description="Disordered" evidence="9">
    <location>
        <begin position="1"/>
        <end position="22"/>
    </location>
</feature>
<feature type="transmembrane region" description="Helical" evidence="10">
    <location>
        <begin position="251"/>
        <end position="269"/>
    </location>
</feature>
<keyword evidence="7 10" id="KW-0472">Membrane</keyword>
<dbReference type="Pfam" id="PF00690">
    <property type="entry name" value="Cation_ATPase_N"/>
    <property type="match status" value="1"/>
</dbReference>
<evidence type="ECO:0000256" key="5">
    <source>
        <dbReference type="ARBA" id="ARBA00022967"/>
    </source>
</evidence>
<feature type="transmembrane region" description="Helical" evidence="10">
    <location>
        <begin position="717"/>
        <end position="735"/>
    </location>
</feature>
<dbReference type="SUPFAM" id="SSF81653">
    <property type="entry name" value="Calcium ATPase, transduction domain A"/>
    <property type="match status" value="1"/>
</dbReference>
<dbReference type="AlphaFoldDB" id="A0A239GXQ0"/>
<feature type="transmembrane region" description="Helical" evidence="10">
    <location>
        <begin position="763"/>
        <end position="782"/>
    </location>
</feature>